<dbReference type="InterPro" id="IPR028883">
    <property type="entry name" value="tRNA_aden_deaminase"/>
</dbReference>
<accession>A0A1H8FGX0</accession>
<dbReference type="AlphaFoldDB" id="A0A1H8FGX0"/>
<keyword evidence="11" id="KW-1185">Reference proteome</keyword>
<dbReference type="SUPFAM" id="SSF53474">
    <property type="entry name" value="alpha/beta-Hydrolases"/>
    <property type="match status" value="1"/>
</dbReference>
<dbReference type="RefSeq" id="WP_159430718.1">
    <property type="nucleotide sequence ID" value="NZ_FOCW01000001.1"/>
</dbReference>
<dbReference type="PROSITE" id="PS51747">
    <property type="entry name" value="CYT_DCMP_DEAMINASES_2"/>
    <property type="match status" value="1"/>
</dbReference>
<feature type="active site" description="Proton donor" evidence="8">
    <location>
        <position position="63"/>
    </location>
</feature>
<feature type="binding site" evidence="8">
    <location>
        <position position="61"/>
    </location>
    <ligand>
        <name>Zn(2+)</name>
        <dbReference type="ChEBI" id="CHEBI:29105"/>
        <note>catalytic</note>
    </ligand>
</feature>
<dbReference type="GO" id="GO:0002100">
    <property type="term" value="P:tRNA wobble adenosine to inosine editing"/>
    <property type="evidence" value="ECO:0007669"/>
    <property type="project" value="UniProtKB-UniRule"/>
</dbReference>
<protein>
    <recommendedName>
        <fullName evidence="8">tRNA-specific adenosine deaminase</fullName>
        <ecNumber evidence="8">3.5.4.33</ecNumber>
    </recommendedName>
</protein>
<reference evidence="10 11" key="1">
    <citation type="submission" date="2016-10" db="EMBL/GenBank/DDBJ databases">
        <authorList>
            <person name="de Groot N.N."/>
        </authorList>
    </citation>
    <scope>NUCLEOTIDE SEQUENCE [LARGE SCALE GENOMIC DNA]</scope>
    <source>
        <strain evidence="10 11">DSM 15123</strain>
    </source>
</reference>
<comment type="function">
    <text evidence="8">Catalyzes the deamination of adenosine to inosine at the wobble position 34 of tRNA(Arg2).</text>
</comment>
<keyword evidence="4 8" id="KW-0479">Metal-binding</keyword>
<evidence type="ECO:0000256" key="7">
    <source>
        <dbReference type="ARBA" id="ARBA00048045"/>
    </source>
</evidence>
<dbReference type="InterPro" id="IPR029058">
    <property type="entry name" value="AB_hydrolase_fold"/>
</dbReference>
<dbReference type="Proteomes" id="UP000199531">
    <property type="component" value="Unassembled WGS sequence"/>
</dbReference>
<dbReference type="STRING" id="1121117.SAMN02745977_01055"/>
<dbReference type="PANTHER" id="PTHR11079:SF202">
    <property type="entry name" value="TRNA-SPECIFIC ADENOSINE DEAMINASE"/>
    <property type="match status" value="1"/>
</dbReference>
<organism evidence="10 11">
    <name type="scientific">Brachymonas denitrificans DSM 15123</name>
    <dbReference type="NCBI Taxonomy" id="1121117"/>
    <lineage>
        <taxon>Bacteria</taxon>
        <taxon>Pseudomonadati</taxon>
        <taxon>Pseudomonadota</taxon>
        <taxon>Betaproteobacteria</taxon>
        <taxon>Burkholderiales</taxon>
        <taxon>Comamonadaceae</taxon>
        <taxon>Brachymonas</taxon>
    </lineage>
</organism>
<feature type="domain" description="CMP/dCMP-type deaminase" evidence="9">
    <location>
        <begin position="8"/>
        <end position="122"/>
    </location>
</feature>
<dbReference type="EMBL" id="FOCW01000001">
    <property type="protein sequence ID" value="SEN30989.1"/>
    <property type="molecule type" value="Genomic_DNA"/>
</dbReference>
<dbReference type="InterPro" id="IPR016192">
    <property type="entry name" value="APOBEC/CMP_deaminase_Zn-bd"/>
</dbReference>
<dbReference type="InterPro" id="IPR016193">
    <property type="entry name" value="Cytidine_deaminase-like"/>
</dbReference>
<dbReference type="SUPFAM" id="SSF53927">
    <property type="entry name" value="Cytidine deaminase-like"/>
    <property type="match status" value="1"/>
</dbReference>
<evidence type="ECO:0000256" key="5">
    <source>
        <dbReference type="ARBA" id="ARBA00022801"/>
    </source>
</evidence>
<dbReference type="OrthoDB" id="9802676at2"/>
<dbReference type="Pfam" id="PF00383">
    <property type="entry name" value="dCMP_cyt_deam_1"/>
    <property type="match status" value="1"/>
</dbReference>
<evidence type="ECO:0000256" key="2">
    <source>
        <dbReference type="ARBA" id="ARBA00011738"/>
    </source>
</evidence>
<evidence type="ECO:0000313" key="11">
    <source>
        <dbReference type="Proteomes" id="UP000199531"/>
    </source>
</evidence>
<proteinExistence type="inferred from homology"/>
<comment type="cofactor">
    <cofactor evidence="8">
        <name>Zn(2+)</name>
        <dbReference type="ChEBI" id="CHEBI:29105"/>
    </cofactor>
    <text evidence="8">Binds 1 zinc ion per subunit.</text>
</comment>
<dbReference type="PROSITE" id="PS00903">
    <property type="entry name" value="CYT_DCMP_DEAMINASES_1"/>
    <property type="match status" value="1"/>
</dbReference>
<evidence type="ECO:0000256" key="6">
    <source>
        <dbReference type="ARBA" id="ARBA00022833"/>
    </source>
</evidence>
<feature type="binding site" evidence="8">
    <location>
        <position position="94"/>
    </location>
    <ligand>
        <name>Zn(2+)</name>
        <dbReference type="ChEBI" id="CHEBI:29105"/>
        <note>catalytic</note>
    </ligand>
</feature>
<dbReference type="Gene3D" id="3.40.50.1820">
    <property type="entry name" value="alpha/beta hydrolase"/>
    <property type="match status" value="1"/>
</dbReference>
<dbReference type="CDD" id="cd01285">
    <property type="entry name" value="nucleoside_deaminase"/>
    <property type="match status" value="1"/>
</dbReference>
<evidence type="ECO:0000256" key="1">
    <source>
        <dbReference type="ARBA" id="ARBA00010669"/>
    </source>
</evidence>
<dbReference type="InterPro" id="IPR002125">
    <property type="entry name" value="CMP_dCMP_dom"/>
</dbReference>
<keyword evidence="5 8" id="KW-0378">Hydrolase</keyword>
<gene>
    <name evidence="8" type="primary">tadA</name>
    <name evidence="10" type="ORF">SAMN02745977_01055</name>
</gene>
<comment type="similarity">
    <text evidence="1">Belongs to the cytidine and deoxycytidylate deaminase family. ADAT2 subfamily.</text>
</comment>
<keyword evidence="3 8" id="KW-0819">tRNA processing</keyword>
<evidence type="ECO:0000256" key="3">
    <source>
        <dbReference type="ARBA" id="ARBA00022694"/>
    </source>
</evidence>
<comment type="subunit">
    <text evidence="2 8">Homodimer.</text>
</comment>
<sequence length="466" mass="51543">MSQLSSNSTDVDFMRLALEQAEQSSRMGEVPVGAIVVAPDGRTILGRGHNQCIEGHDPSAHAEIQAMRQAAQALGNYRLEGCTLYVTLEPCAMCSGAMLHARLAQVVYALPDPRTGAAGSVLDLFAASEINHQTSARCLSDEGDSAEVRRECSELLTGFFRKRRQQQARQRTQAESAPLREDALRPPARALAGEGVWQKDSRWSLVPDPRDPSAAAWRVHVLESGNLDAPCVVLLHGYAGCGHLWQELRQAATQAGWRVLAPDLPGHGLSDKPRQPALHTLEWQQAMLQAWLERQNLPDDWLLVTLDQSVLLEPSALPAHRVLALEHVDAVVRWPDAAAGHTYTDLKASTATAKDWRQRCQRSPRFDLPEHWALDDHPKLGVLCQASYPDAGHRGALRWPLFAAQALGDADRAWWQAHGQRRQVHALEPAPAKLPQPGARIRAALRHNIPWILHWLEQHRAAPPNP</sequence>
<name>A0A1H8FGX0_9BURK</name>
<evidence type="ECO:0000259" key="9">
    <source>
        <dbReference type="PROSITE" id="PS51747"/>
    </source>
</evidence>
<evidence type="ECO:0000256" key="4">
    <source>
        <dbReference type="ARBA" id="ARBA00022723"/>
    </source>
</evidence>
<comment type="catalytic activity">
    <reaction evidence="7 8">
        <text>adenosine(34) in tRNA + H2O + H(+) = inosine(34) in tRNA + NH4(+)</text>
        <dbReference type="Rhea" id="RHEA:43168"/>
        <dbReference type="Rhea" id="RHEA-COMP:10373"/>
        <dbReference type="Rhea" id="RHEA-COMP:10374"/>
        <dbReference type="ChEBI" id="CHEBI:15377"/>
        <dbReference type="ChEBI" id="CHEBI:15378"/>
        <dbReference type="ChEBI" id="CHEBI:28938"/>
        <dbReference type="ChEBI" id="CHEBI:74411"/>
        <dbReference type="ChEBI" id="CHEBI:82852"/>
        <dbReference type="EC" id="3.5.4.33"/>
    </reaction>
</comment>
<evidence type="ECO:0000313" key="10">
    <source>
        <dbReference type="EMBL" id="SEN30989.1"/>
    </source>
</evidence>
<dbReference type="GO" id="GO:0052717">
    <property type="term" value="F:tRNA-specific adenosine-34 deaminase activity"/>
    <property type="evidence" value="ECO:0007669"/>
    <property type="project" value="UniProtKB-UniRule"/>
</dbReference>
<evidence type="ECO:0000256" key="8">
    <source>
        <dbReference type="HAMAP-Rule" id="MF_00972"/>
    </source>
</evidence>
<dbReference type="HAMAP" id="MF_00972">
    <property type="entry name" value="tRNA_aden_deaminase"/>
    <property type="match status" value="1"/>
</dbReference>
<dbReference type="Gene3D" id="3.40.140.10">
    <property type="entry name" value="Cytidine Deaminase, domain 2"/>
    <property type="match status" value="1"/>
</dbReference>
<dbReference type="NCBIfam" id="NF008113">
    <property type="entry name" value="PRK10860.1"/>
    <property type="match status" value="1"/>
</dbReference>
<dbReference type="GO" id="GO:0008270">
    <property type="term" value="F:zinc ion binding"/>
    <property type="evidence" value="ECO:0007669"/>
    <property type="project" value="UniProtKB-UniRule"/>
</dbReference>
<dbReference type="Pfam" id="PF00561">
    <property type="entry name" value="Abhydrolase_1"/>
    <property type="match status" value="1"/>
</dbReference>
<feature type="binding site" evidence="8">
    <location>
        <position position="91"/>
    </location>
    <ligand>
        <name>Zn(2+)</name>
        <dbReference type="ChEBI" id="CHEBI:29105"/>
        <note>catalytic</note>
    </ligand>
</feature>
<keyword evidence="6 8" id="KW-0862">Zinc</keyword>
<dbReference type="EC" id="3.5.4.33" evidence="8"/>
<dbReference type="PANTHER" id="PTHR11079">
    <property type="entry name" value="CYTOSINE DEAMINASE FAMILY MEMBER"/>
    <property type="match status" value="1"/>
</dbReference>
<dbReference type="InterPro" id="IPR000073">
    <property type="entry name" value="AB_hydrolase_1"/>
</dbReference>